<evidence type="ECO:0000256" key="1">
    <source>
        <dbReference type="ARBA" id="ARBA00004571"/>
    </source>
</evidence>
<comment type="subcellular location">
    <subcellularLocation>
        <location evidence="1 12">Cell outer membrane</location>
        <topology evidence="1 12">Multi-pass membrane protein</topology>
    </subcellularLocation>
</comment>
<keyword evidence="18" id="KW-0675">Receptor</keyword>
<dbReference type="Gene3D" id="2.40.170.20">
    <property type="entry name" value="TonB-dependent receptor, beta-barrel domain"/>
    <property type="match status" value="1"/>
</dbReference>
<evidence type="ECO:0000256" key="14">
    <source>
        <dbReference type="SAM" id="MobiDB-lite"/>
    </source>
</evidence>
<name>A0ABN1L7R8_9GAMM</name>
<evidence type="ECO:0000256" key="8">
    <source>
        <dbReference type="ARBA" id="ARBA00023065"/>
    </source>
</evidence>
<feature type="region of interest" description="Disordered" evidence="14">
    <location>
        <begin position="254"/>
        <end position="278"/>
    </location>
</feature>
<dbReference type="CDD" id="cd01347">
    <property type="entry name" value="ligand_gated_channel"/>
    <property type="match status" value="1"/>
</dbReference>
<comment type="similarity">
    <text evidence="12 13">Belongs to the TonB-dependent receptor family.</text>
</comment>
<evidence type="ECO:0000313" key="19">
    <source>
        <dbReference type="Proteomes" id="UP001500021"/>
    </source>
</evidence>
<dbReference type="InterPro" id="IPR039426">
    <property type="entry name" value="TonB-dep_rcpt-like"/>
</dbReference>
<dbReference type="InterPro" id="IPR012910">
    <property type="entry name" value="Plug_dom"/>
</dbReference>
<proteinExistence type="inferred from homology"/>
<dbReference type="Proteomes" id="UP001500021">
    <property type="component" value="Unassembled WGS sequence"/>
</dbReference>
<feature type="compositionally biased region" description="Basic and acidic residues" evidence="14">
    <location>
        <begin position="268"/>
        <end position="278"/>
    </location>
</feature>
<evidence type="ECO:0000256" key="10">
    <source>
        <dbReference type="ARBA" id="ARBA00023136"/>
    </source>
</evidence>
<keyword evidence="10 12" id="KW-0472">Membrane</keyword>
<evidence type="ECO:0000256" key="2">
    <source>
        <dbReference type="ARBA" id="ARBA00022448"/>
    </source>
</evidence>
<protein>
    <submittedName>
        <fullName evidence="18">TonB-dependent receptor</fullName>
    </submittedName>
</protein>
<evidence type="ECO:0000256" key="5">
    <source>
        <dbReference type="ARBA" id="ARBA00022692"/>
    </source>
</evidence>
<evidence type="ECO:0000259" key="16">
    <source>
        <dbReference type="Pfam" id="PF00593"/>
    </source>
</evidence>
<feature type="chain" id="PRO_5045474968" evidence="15">
    <location>
        <begin position="26"/>
        <end position="666"/>
    </location>
</feature>
<evidence type="ECO:0000313" key="18">
    <source>
        <dbReference type="EMBL" id="GAA0817576.1"/>
    </source>
</evidence>
<dbReference type="Gene3D" id="2.170.130.10">
    <property type="entry name" value="TonB-dependent receptor, plug domain"/>
    <property type="match status" value="1"/>
</dbReference>
<keyword evidence="9 13" id="KW-0798">TonB box</keyword>
<evidence type="ECO:0000256" key="15">
    <source>
        <dbReference type="SAM" id="SignalP"/>
    </source>
</evidence>
<evidence type="ECO:0000256" key="3">
    <source>
        <dbReference type="ARBA" id="ARBA00022452"/>
    </source>
</evidence>
<keyword evidence="7" id="KW-0408">Iron</keyword>
<dbReference type="InterPro" id="IPR036942">
    <property type="entry name" value="Beta-barrel_TonB_sf"/>
</dbReference>
<keyword evidence="4" id="KW-0410">Iron transport</keyword>
<gene>
    <name evidence="18" type="ORF">GCM10009111_19000</name>
</gene>
<dbReference type="Pfam" id="PF07715">
    <property type="entry name" value="Plug"/>
    <property type="match status" value="1"/>
</dbReference>
<dbReference type="PANTHER" id="PTHR32552:SF68">
    <property type="entry name" value="FERRICHROME OUTER MEMBRANE TRANSPORTER_PHAGE RECEPTOR"/>
    <property type="match status" value="1"/>
</dbReference>
<keyword evidence="2 12" id="KW-0813">Transport</keyword>
<keyword evidence="6 15" id="KW-0732">Signal</keyword>
<keyword evidence="5 12" id="KW-0812">Transmembrane</keyword>
<feature type="domain" description="TonB-dependent receptor-like beta-barrel" evidence="16">
    <location>
        <begin position="231"/>
        <end position="633"/>
    </location>
</feature>
<keyword evidence="11 12" id="KW-0998">Cell outer membrane</keyword>
<dbReference type="RefSeq" id="WP_343817244.1">
    <property type="nucleotide sequence ID" value="NZ_BAAAFA010000006.1"/>
</dbReference>
<evidence type="ECO:0000256" key="6">
    <source>
        <dbReference type="ARBA" id="ARBA00022729"/>
    </source>
</evidence>
<reference evidence="19" key="1">
    <citation type="journal article" date="2019" name="Int. J. Syst. Evol. Microbiol.">
        <title>The Global Catalogue of Microorganisms (GCM) 10K type strain sequencing project: providing services to taxonomists for standard genome sequencing and annotation.</title>
        <authorList>
            <consortium name="The Broad Institute Genomics Platform"/>
            <consortium name="The Broad Institute Genome Sequencing Center for Infectious Disease"/>
            <person name="Wu L."/>
            <person name="Ma J."/>
        </authorList>
    </citation>
    <scope>NUCLEOTIDE SEQUENCE [LARGE SCALE GENOMIC DNA]</scope>
    <source>
        <strain evidence="19">JCM 15608</strain>
    </source>
</reference>
<dbReference type="InterPro" id="IPR000531">
    <property type="entry name" value="Beta-barrel_TonB"/>
</dbReference>
<sequence>MFKFPLNPVRLALACTFTFSTHSYAEPVQEQDSTLYIGEVIEVVSQHNKTKEAQLVGSVDIITRDQLQNEHVNVTFDLLKKIPGVYFSRFNQGIISTDIAMRGFNAEGSMPHTKLLIDGIPSNLHVGLNEMDALFPMEVEWMEVVKGNHDARYGLHNLAGNINLHSRRDDAKEVELLVGSFNTLEAQGYFGDVQDNFSQHYFVGARKTDGYRDHADLEKHTFAGKWFYQPSDNTDIDLVARYFDYEADAPGYLTEQAAQDDPTQSADYARDDSGDKQTRHISAHIDHDVNNHLYLNLKTYWQQFDRHRYVRYSQQSLQQERLEKDQQIGAIATLGYNISKQWLLTAGLDYQGQDNTNQRFVTEKKQRIKQSRYWDFTYNNYGGFTQLQYKGEQLLISGGLRADGFSGELTNQLNGEKKDINDSGITVQPKLNVLYEVIPNLNLFANYGVSFQAPTGSKAYVSDTNNDYNLSKNYGYEAGVKWQPFDWLDTRVSLWQQDAKDELTQKTDGSGDFENLGETKRDGWDLGFSAYLDDTWSAFGSYTRQEAKLVEPGENQQASQGNWLRGVPEYTATLGVIYQPIEVAKVSLFGHFQGDYYVSNVVQDKRYGQYTIIDLAFDYDLGWGNAGVRMNNVFDTYHEYVYLVGSETIHSPSDGRAINLSLSYRF</sequence>
<dbReference type="Pfam" id="PF00593">
    <property type="entry name" value="TonB_dep_Rec_b-barrel"/>
    <property type="match status" value="1"/>
</dbReference>
<keyword evidence="19" id="KW-1185">Reference proteome</keyword>
<organism evidence="18 19">
    <name type="scientific">Colwellia asteriadis</name>
    <dbReference type="NCBI Taxonomy" id="517723"/>
    <lineage>
        <taxon>Bacteria</taxon>
        <taxon>Pseudomonadati</taxon>
        <taxon>Pseudomonadota</taxon>
        <taxon>Gammaproteobacteria</taxon>
        <taxon>Alteromonadales</taxon>
        <taxon>Colwelliaceae</taxon>
        <taxon>Colwellia</taxon>
    </lineage>
</organism>
<comment type="caution">
    <text evidence="18">The sequence shown here is derived from an EMBL/GenBank/DDBJ whole genome shotgun (WGS) entry which is preliminary data.</text>
</comment>
<evidence type="ECO:0000256" key="11">
    <source>
        <dbReference type="ARBA" id="ARBA00023237"/>
    </source>
</evidence>
<evidence type="ECO:0000256" key="13">
    <source>
        <dbReference type="RuleBase" id="RU003357"/>
    </source>
</evidence>
<feature type="signal peptide" evidence="15">
    <location>
        <begin position="1"/>
        <end position="25"/>
    </location>
</feature>
<keyword evidence="3 12" id="KW-1134">Transmembrane beta strand</keyword>
<evidence type="ECO:0000259" key="17">
    <source>
        <dbReference type="Pfam" id="PF07715"/>
    </source>
</evidence>
<evidence type="ECO:0000256" key="4">
    <source>
        <dbReference type="ARBA" id="ARBA00022496"/>
    </source>
</evidence>
<dbReference type="InterPro" id="IPR037066">
    <property type="entry name" value="Plug_dom_sf"/>
</dbReference>
<dbReference type="EMBL" id="BAAAFA010000006">
    <property type="protein sequence ID" value="GAA0817576.1"/>
    <property type="molecule type" value="Genomic_DNA"/>
</dbReference>
<accession>A0ABN1L7R8</accession>
<keyword evidence="8" id="KW-0406">Ion transport</keyword>
<dbReference type="PROSITE" id="PS52016">
    <property type="entry name" value="TONB_DEPENDENT_REC_3"/>
    <property type="match status" value="1"/>
</dbReference>
<evidence type="ECO:0000256" key="12">
    <source>
        <dbReference type="PROSITE-ProRule" id="PRU01360"/>
    </source>
</evidence>
<feature type="domain" description="TonB-dependent receptor plug" evidence="17">
    <location>
        <begin position="54"/>
        <end position="160"/>
    </location>
</feature>
<evidence type="ECO:0000256" key="9">
    <source>
        <dbReference type="ARBA" id="ARBA00023077"/>
    </source>
</evidence>
<evidence type="ECO:0000256" key="7">
    <source>
        <dbReference type="ARBA" id="ARBA00023004"/>
    </source>
</evidence>
<dbReference type="PANTHER" id="PTHR32552">
    <property type="entry name" value="FERRICHROME IRON RECEPTOR-RELATED"/>
    <property type="match status" value="1"/>
</dbReference>
<dbReference type="SUPFAM" id="SSF56935">
    <property type="entry name" value="Porins"/>
    <property type="match status" value="1"/>
</dbReference>